<dbReference type="Pfam" id="PF14824">
    <property type="entry name" value="Sirohm_synth_M"/>
    <property type="match status" value="1"/>
</dbReference>
<dbReference type="PANTHER" id="PTHR45790:SF3">
    <property type="entry name" value="S-ADENOSYL-L-METHIONINE-DEPENDENT UROPORPHYRINOGEN III METHYLTRANSFERASE, CHLOROPLASTIC"/>
    <property type="match status" value="1"/>
</dbReference>
<keyword evidence="8" id="KW-0456">Lyase</keyword>
<dbReference type="InterPro" id="IPR014776">
    <property type="entry name" value="4pyrrole_Mease_sub2"/>
</dbReference>
<comment type="catalytic activity">
    <reaction evidence="12">
        <text>precorrin-2 + NAD(+) = sirohydrochlorin + NADH + 2 H(+)</text>
        <dbReference type="Rhea" id="RHEA:15613"/>
        <dbReference type="ChEBI" id="CHEBI:15378"/>
        <dbReference type="ChEBI" id="CHEBI:57540"/>
        <dbReference type="ChEBI" id="CHEBI:57945"/>
        <dbReference type="ChEBI" id="CHEBI:58351"/>
        <dbReference type="ChEBI" id="CHEBI:58827"/>
        <dbReference type="EC" id="1.3.1.76"/>
    </reaction>
</comment>
<evidence type="ECO:0000256" key="11">
    <source>
        <dbReference type="ARBA" id="ARBA00025705"/>
    </source>
</evidence>
<dbReference type="PIRSF" id="PIRSF036426">
    <property type="entry name" value="Sirohaem_synth"/>
    <property type="match status" value="1"/>
</dbReference>
<dbReference type="Gene3D" id="3.30.950.10">
    <property type="entry name" value="Methyltransferase, Cobalt-precorrin-4 Transmethylase, Domain 2"/>
    <property type="match status" value="1"/>
</dbReference>
<evidence type="ECO:0000256" key="6">
    <source>
        <dbReference type="ARBA" id="ARBA00023002"/>
    </source>
</evidence>
<dbReference type="Gene3D" id="3.40.1010.10">
    <property type="entry name" value="Cobalt-precorrin-4 Transmethylase, Domain 1"/>
    <property type="match status" value="1"/>
</dbReference>
<accession>A0ABZ3H9R3</accession>
<evidence type="ECO:0000256" key="8">
    <source>
        <dbReference type="ARBA" id="ARBA00023239"/>
    </source>
</evidence>
<dbReference type="InterPro" id="IPR050161">
    <property type="entry name" value="Siro_Cobalamin_biosynth"/>
</dbReference>
<evidence type="ECO:0000313" key="16">
    <source>
        <dbReference type="Proteomes" id="UP001447842"/>
    </source>
</evidence>
<dbReference type="InterPro" id="IPR035996">
    <property type="entry name" value="4pyrrol_Methylase_sf"/>
</dbReference>
<gene>
    <name evidence="15" type="primary">cobA</name>
    <name evidence="15" type="ORF">WCY31_12605</name>
</gene>
<dbReference type="EMBL" id="CP147920">
    <property type="protein sequence ID" value="XAU15064.1"/>
    <property type="molecule type" value="Genomic_DNA"/>
</dbReference>
<keyword evidence="3 15" id="KW-0489">Methyltransferase</keyword>
<evidence type="ECO:0000313" key="15">
    <source>
        <dbReference type="EMBL" id="XAU15064.1"/>
    </source>
</evidence>
<organism evidence="15 16">
    <name type="scientific">Sulfurimonas diazotrophicus</name>
    <dbReference type="NCBI Taxonomy" id="3131939"/>
    <lineage>
        <taxon>Bacteria</taxon>
        <taxon>Pseudomonadati</taxon>
        <taxon>Campylobacterota</taxon>
        <taxon>Epsilonproteobacteria</taxon>
        <taxon>Campylobacterales</taxon>
        <taxon>Sulfurimonadaceae</taxon>
        <taxon>Sulfurimonas</taxon>
    </lineage>
</organism>
<evidence type="ECO:0000256" key="1">
    <source>
        <dbReference type="ARBA" id="ARBA00005010"/>
    </source>
</evidence>
<keyword evidence="6" id="KW-0560">Oxidoreductase</keyword>
<comment type="pathway">
    <text evidence="11">Porphyrin-containing compound metabolism; siroheme biosynthesis; precorrin-2 from uroporphyrinogen III: step 1/1.</text>
</comment>
<dbReference type="SUPFAM" id="SSF75615">
    <property type="entry name" value="Siroheme synthase middle domains-like"/>
    <property type="match status" value="1"/>
</dbReference>
<dbReference type="InterPro" id="IPR006367">
    <property type="entry name" value="Sirohaem_synthase_N"/>
</dbReference>
<dbReference type="InterPro" id="IPR006366">
    <property type="entry name" value="CobA/CysG_C"/>
</dbReference>
<dbReference type="RefSeq" id="WP_345972676.1">
    <property type="nucleotide sequence ID" value="NZ_CP147920.1"/>
</dbReference>
<dbReference type="Pfam" id="PF13241">
    <property type="entry name" value="NAD_binding_7"/>
    <property type="match status" value="1"/>
</dbReference>
<dbReference type="SUPFAM" id="SSF53790">
    <property type="entry name" value="Tetrapyrrole methylase"/>
    <property type="match status" value="1"/>
</dbReference>
<dbReference type="GO" id="GO:0032259">
    <property type="term" value="P:methylation"/>
    <property type="evidence" value="ECO:0007669"/>
    <property type="project" value="UniProtKB-KW"/>
</dbReference>
<evidence type="ECO:0000256" key="10">
    <source>
        <dbReference type="ARBA" id="ARBA00023268"/>
    </source>
</evidence>
<dbReference type="SUPFAM" id="SSF51735">
    <property type="entry name" value="NAD(P)-binding Rossmann-fold domains"/>
    <property type="match status" value="1"/>
</dbReference>
<keyword evidence="9" id="KW-0627">Porphyrin biosynthesis</keyword>
<evidence type="ECO:0000256" key="12">
    <source>
        <dbReference type="ARBA" id="ARBA00047561"/>
    </source>
</evidence>
<evidence type="ECO:0000256" key="2">
    <source>
        <dbReference type="ARBA" id="ARBA00022573"/>
    </source>
</evidence>
<evidence type="ECO:0000256" key="7">
    <source>
        <dbReference type="ARBA" id="ARBA00023027"/>
    </source>
</evidence>
<dbReference type="InterPro" id="IPR012409">
    <property type="entry name" value="Sirohaem_synth"/>
</dbReference>
<dbReference type="InterPro" id="IPR036291">
    <property type="entry name" value="NAD(P)-bd_dom_sf"/>
</dbReference>
<dbReference type="Pfam" id="PF00590">
    <property type="entry name" value="TP_methylase"/>
    <property type="match status" value="1"/>
</dbReference>
<keyword evidence="7" id="KW-0520">NAD</keyword>
<keyword evidence="2" id="KW-0169">Cobalamin biosynthesis</keyword>
<reference evidence="15 16" key="1">
    <citation type="submission" date="2024-03" db="EMBL/GenBank/DDBJ databases">
        <title>Sulfurimonas sp. HSL3-1.</title>
        <authorList>
            <person name="Wang S."/>
        </authorList>
    </citation>
    <scope>NUCLEOTIDE SEQUENCE [LARGE SCALE GENOMIC DNA]</scope>
    <source>
        <strain evidence="15 16">HSL3-1</strain>
    </source>
</reference>
<dbReference type="InterPro" id="IPR014777">
    <property type="entry name" value="4pyrrole_Mease_sub1"/>
</dbReference>
<proteinExistence type="predicted"/>
<name>A0ABZ3H9R3_9BACT</name>
<dbReference type="PANTHER" id="PTHR45790">
    <property type="entry name" value="SIROHEME SYNTHASE-RELATED"/>
    <property type="match status" value="1"/>
</dbReference>
<dbReference type="InterPro" id="IPR000878">
    <property type="entry name" value="4pyrrol_Mease"/>
</dbReference>
<keyword evidence="16" id="KW-1185">Reference proteome</keyword>
<evidence type="ECO:0000259" key="14">
    <source>
        <dbReference type="Pfam" id="PF14824"/>
    </source>
</evidence>
<keyword evidence="10" id="KW-0511">Multifunctional enzyme</keyword>
<dbReference type="Gene3D" id="3.30.160.110">
    <property type="entry name" value="Siroheme synthase, domain 2"/>
    <property type="match status" value="1"/>
</dbReference>
<feature type="domain" description="Siroheme synthase central" evidence="14">
    <location>
        <begin position="119"/>
        <end position="144"/>
    </location>
</feature>
<dbReference type="EC" id="2.1.1.107" evidence="15"/>
<evidence type="ECO:0000256" key="9">
    <source>
        <dbReference type="ARBA" id="ARBA00023244"/>
    </source>
</evidence>
<dbReference type="InterPro" id="IPR028281">
    <property type="entry name" value="Sirohaem_synthase_central"/>
</dbReference>
<dbReference type="Proteomes" id="UP001447842">
    <property type="component" value="Chromosome"/>
</dbReference>
<dbReference type="NCBIfam" id="NF004790">
    <property type="entry name" value="PRK06136.1"/>
    <property type="match status" value="1"/>
</dbReference>
<feature type="domain" description="Tetrapyrrole methylase" evidence="13">
    <location>
        <begin position="182"/>
        <end position="392"/>
    </location>
</feature>
<dbReference type="NCBIfam" id="TIGR01470">
    <property type="entry name" value="cysG_Nterm"/>
    <property type="match status" value="1"/>
</dbReference>
<keyword evidence="5" id="KW-0949">S-adenosyl-L-methionine</keyword>
<dbReference type="Gene3D" id="3.40.50.720">
    <property type="entry name" value="NAD(P)-binding Rossmann-like Domain"/>
    <property type="match status" value="1"/>
</dbReference>
<evidence type="ECO:0000259" key="13">
    <source>
        <dbReference type="Pfam" id="PF00590"/>
    </source>
</evidence>
<dbReference type="CDD" id="cd11642">
    <property type="entry name" value="SUMT"/>
    <property type="match status" value="1"/>
</dbReference>
<evidence type="ECO:0000256" key="5">
    <source>
        <dbReference type="ARBA" id="ARBA00022691"/>
    </source>
</evidence>
<protein>
    <submittedName>
        <fullName evidence="15">Uroporphyrinogen-III C-methyltransferase</fullName>
        <ecNumber evidence="15">2.1.1.107</ecNumber>
    </submittedName>
</protein>
<keyword evidence="4 15" id="KW-0808">Transferase</keyword>
<evidence type="ECO:0000256" key="3">
    <source>
        <dbReference type="ARBA" id="ARBA00022603"/>
    </source>
</evidence>
<evidence type="ECO:0000256" key="4">
    <source>
        <dbReference type="ARBA" id="ARBA00022679"/>
    </source>
</evidence>
<dbReference type="GO" id="GO:0004851">
    <property type="term" value="F:uroporphyrin-III C-methyltransferase activity"/>
    <property type="evidence" value="ECO:0007669"/>
    <property type="project" value="UniProtKB-EC"/>
</dbReference>
<sequence>MKTASLPVLLKPKEGGVVLVGAGKVGLHKAEVLAANGIAATVIAPAVHAGFEGVPLHRVLRKNVAAGDLKGASVVIDATGDNAVTEMLLGLKAAKGFLLNVVDVPSLCDFYFASLLHYGPLKIAVSSDGASPTLTQCVRDKIRRTLPPELETLAREKAGERSGGMIDAAATRNATGRLLASVSLVGCGPGDVELLTLKAYHIIKEADVILYDHLISEEILALIPTKSIKIYVGKRKGCHSRTQDEINRMIVQYAEKGCSVARLKSGDPYIFGRGAEEAAYLAEKGFRVSVVAGISSAIAGPAVAGIPVTARGYAANFSVVSAHLKGAKTNLSWIDLLRQPDHTTVVLMGLSLSRAIRDAALERGISRTLPAAIVSNATRPNQQTRVTTLGKLADAAGAVEGPAIIVFGDVVRLHAILPGYLEGGKRAERAAANAV</sequence>
<comment type="pathway">
    <text evidence="1">Porphyrin-containing compound metabolism; siroheme biosynthesis; sirohydrochlorin from precorrin-2: step 1/1.</text>
</comment>
<dbReference type="NCBIfam" id="TIGR01469">
    <property type="entry name" value="cobA_cysG_Cterm"/>
    <property type="match status" value="1"/>
</dbReference>